<dbReference type="PANTHER" id="PTHR10381:SF11">
    <property type="entry name" value="ATP-DEPENDENT CLP PROTEASE PROTEOLYTIC SUBUNIT, MITOCHONDRIAL"/>
    <property type="match status" value="1"/>
</dbReference>
<dbReference type="GO" id="GO:0009532">
    <property type="term" value="C:plastid stroma"/>
    <property type="evidence" value="ECO:0007669"/>
    <property type="project" value="UniProtKB-ARBA"/>
</dbReference>
<dbReference type="GO" id="GO:0006515">
    <property type="term" value="P:protein quality control for misfolded or incompletely synthesized proteins"/>
    <property type="evidence" value="ECO:0007669"/>
    <property type="project" value="TreeGrafter"/>
</dbReference>
<dbReference type="Gene3D" id="3.90.226.10">
    <property type="entry name" value="2-enoyl-CoA Hydratase, Chain A, domain 1"/>
    <property type="match status" value="1"/>
</dbReference>
<dbReference type="GO" id="GO:0009368">
    <property type="term" value="C:endopeptidase Clp complex"/>
    <property type="evidence" value="ECO:0007669"/>
    <property type="project" value="TreeGrafter"/>
</dbReference>
<dbReference type="PANTHER" id="PTHR10381">
    <property type="entry name" value="ATP-DEPENDENT CLP PROTEASE PROTEOLYTIC SUBUNIT"/>
    <property type="match status" value="1"/>
</dbReference>
<dbReference type="SUPFAM" id="SSF52096">
    <property type="entry name" value="ClpP/crotonase"/>
    <property type="match status" value="1"/>
</dbReference>
<protein>
    <recommendedName>
        <fullName evidence="2">ATP-dependent Clp protease proteolytic subunit</fullName>
    </recommendedName>
</protein>
<evidence type="ECO:0000256" key="1">
    <source>
        <dbReference type="ARBA" id="ARBA00007039"/>
    </source>
</evidence>
<dbReference type="GO" id="GO:0051117">
    <property type="term" value="F:ATPase binding"/>
    <property type="evidence" value="ECO:0007669"/>
    <property type="project" value="TreeGrafter"/>
</dbReference>
<accession>A0AAD3XNG1</accession>
<evidence type="ECO:0000256" key="2">
    <source>
        <dbReference type="RuleBase" id="RU003567"/>
    </source>
</evidence>
<proteinExistence type="inferred from homology"/>
<dbReference type="Proteomes" id="UP001279734">
    <property type="component" value="Unassembled WGS sequence"/>
</dbReference>
<dbReference type="InterPro" id="IPR029045">
    <property type="entry name" value="ClpP/crotonase-like_dom_sf"/>
</dbReference>
<dbReference type="EMBL" id="BSYO01000010">
    <property type="protein sequence ID" value="GMH10904.1"/>
    <property type="molecule type" value="Genomic_DNA"/>
</dbReference>
<sequence>MSKGSGLLANRSLFTGPRRSHGLILMVTAHSFRGERAFDIFSRLLKERIICINALICDDTALVVVAQLLFLESGNPLKPIHMYTNCPGGAVTAGCRPPKQCPSTMQEEELDFPL</sequence>
<evidence type="ECO:0000313" key="3">
    <source>
        <dbReference type="EMBL" id="GMH10904.1"/>
    </source>
</evidence>
<dbReference type="GO" id="GO:0004252">
    <property type="term" value="F:serine-type endopeptidase activity"/>
    <property type="evidence" value="ECO:0007669"/>
    <property type="project" value="InterPro"/>
</dbReference>
<dbReference type="Pfam" id="PF00574">
    <property type="entry name" value="CLP_protease"/>
    <property type="match status" value="1"/>
</dbReference>
<comment type="similarity">
    <text evidence="1 2">Belongs to the peptidase S14 family.</text>
</comment>
<dbReference type="AlphaFoldDB" id="A0AAD3XNG1"/>
<name>A0AAD3XNG1_NEPGR</name>
<evidence type="ECO:0000313" key="4">
    <source>
        <dbReference type="Proteomes" id="UP001279734"/>
    </source>
</evidence>
<organism evidence="3 4">
    <name type="scientific">Nepenthes gracilis</name>
    <name type="common">Slender pitcher plant</name>
    <dbReference type="NCBI Taxonomy" id="150966"/>
    <lineage>
        <taxon>Eukaryota</taxon>
        <taxon>Viridiplantae</taxon>
        <taxon>Streptophyta</taxon>
        <taxon>Embryophyta</taxon>
        <taxon>Tracheophyta</taxon>
        <taxon>Spermatophyta</taxon>
        <taxon>Magnoliopsida</taxon>
        <taxon>eudicotyledons</taxon>
        <taxon>Gunneridae</taxon>
        <taxon>Pentapetalae</taxon>
        <taxon>Caryophyllales</taxon>
        <taxon>Nepenthaceae</taxon>
        <taxon>Nepenthes</taxon>
    </lineage>
</organism>
<dbReference type="InterPro" id="IPR001907">
    <property type="entry name" value="ClpP"/>
</dbReference>
<dbReference type="PRINTS" id="PR00127">
    <property type="entry name" value="CLPPROTEASEP"/>
</dbReference>
<keyword evidence="4" id="KW-1185">Reference proteome</keyword>
<comment type="caution">
    <text evidence="3">The sequence shown here is derived from an EMBL/GenBank/DDBJ whole genome shotgun (WGS) entry which is preliminary data.</text>
</comment>
<reference evidence="3" key="1">
    <citation type="submission" date="2023-05" db="EMBL/GenBank/DDBJ databases">
        <title>Nepenthes gracilis genome sequencing.</title>
        <authorList>
            <person name="Fukushima K."/>
        </authorList>
    </citation>
    <scope>NUCLEOTIDE SEQUENCE</scope>
    <source>
        <strain evidence="3">SING2019-196</strain>
    </source>
</reference>
<dbReference type="InterPro" id="IPR023562">
    <property type="entry name" value="ClpP/TepA"/>
</dbReference>
<dbReference type="GO" id="GO:0004176">
    <property type="term" value="F:ATP-dependent peptidase activity"/>
    <property type="evidence" value="ECO:0007669"/>
    <property type="project" value="InterPro"/>
</dbReference>
<gene>
    <name evidence="3" type="ORF">Nepgr_012745</name>
</gene>